<protein>
    <submittedName>
        <fullName evidence="1">AAA domain-containing protein</fullName>
    </submittedName>
</protein>
<dbReference type="RefSeq" id="WP_145081847.1">
    <property type="nucleotide sequence ID" value="NZ_JBCFAR010000005.1"/>
</dbReference>
<gene>
    <name evidence="1" type="ORF">LY60_01443</name>
</gene>
<dbReference type="Proteomes" id="UP000315343">
    <property type="component" value="Unassembled WGS sequence"/>
</dbReference>
<dbReference type="InterPro" id="IPR027417">
    <property type="entry name" value="P-loop_NTPase"/>
</dbReference>
<evidence type="ECO:0000313" key="2">
    <source>
        <dbReference type="Proteomes" id="UP000315343"/>
    </source>
</evidence>
<dbReference type="Pfam" id="PF13671">
    <property type="entry name" value="AAA_33"/>
    <property type="match status" value="1"/>
</dbReference>
<reference evidence="1 2" key="1">
    <citation type="submission" date="2019-07" db="EMBL/GenBank/DDBJ databases">
        <title>Genomic Encyclopedia of Type Strains, Phase I: the one thousand microbial genomes (KMG-I) project.</title>
        <authorList>
            <person name="Kyrpides N."/>
        </authorList>
    </citation>
    <scope>NUCLEOTIDE SEQUENCE [LARGE SCALE GENOMIC DNA]</scope>
    <source>
        <strain evidence="1 2">DSM 13558</strain>
    </source>
</reference>
<keyword evidence="2" id="KW-1185">Reference proteome</keyword>
<accession>A0A562JEV5</accession>
<sequence>MDKVLILVAGMPGTGKTRFANYLSDKLQKSLICKDKLKEIIWDKLHYDASETQKYGGLAYDLSFHFCEMLMKSKQTIIFESNFSSTCPDILLMMVNKYGYKVITILFDGDVEVIHKRFVERDKTEERHPGLVSNGCFHDFDFFKKATQPCRDFNYGDCIITVDTTDFSKVSYDNIIVKIINSLSE</sequence>
<dbReference type="SUPFAM" id="SSF52540">
    <property type="entry name" value="P-loop containing nucleoside triphosphate hydrolases"/>
    <property type="match status" value="1"/>
</dbReference>
<proteinExistence type="predicted"/>
<evidence type="ECO:0000313" key="1">
    <source>
        <dbReference type="EMBL" id="TWH81688.1"/>
    </source>
</evidence>
<dbReference type="OrthoDB" id="1648091at2"/>
<comment type="caution">
    <text evidence="1">The sequence shown here is derived from an EMBL/GenBank/DDBJ whole genome shotgun (WGS) entry which is preliminary data.</text>
</comment>
<name>A0A562JEV5_9FIRM</name>
<organism evidence="1 2">
    <name type="scientific">Sedimentibacter saalensis</name>
    <dbReference type="NCBI Taxonomy" id="130788"/>
    <lineage>
        <taxon>Bacteria</taxon>
        <taxon>Bacillati</taxon>
        <taxon>Bacillota</taxon>
        <taxon>Tissierellia</taxon>
        <taxon>Sedimentibacter</taxon>
    </lineage>
</organism>
<dbReference type="AlphaFoldDB" id="A0A562JEV5"/>
<dbReference type="EMBL" id="VLKH01000003">
    <property type="protein sequence ID" value="TWH81688.1"/>
    <property type="molecule type" value="Genomic_DNA"/>
</dbReference>
<dbReference type="Gene3D" id="3.40.50.300">
    <property type="entry name" value="P-loop containing nucleotide triphosphate hydrolases"/>
    <property type="match status" value="1"/>
</dbReference>